<evidence type="ECO:0000259" key="2">
    <source>
        <dbReference type="Pfam" id="PF05362"/>
    </source>
</evidence>
<sequence length="404" mass="43358">MGQVSNYSTSFDSKHLTEGKVFGSSGVPFAHQVSVKTGRRKSRWAWLLIFVAVVAAVYLAVIHPFPYVIEMPGPTINLLANTQIDGKTRPIVEVSDGKNHPTSQVPGQLRLVTVSMRGGPSTAAVRGWELISAYFDPSQNILPYSQVFPEDVSAEEERKVQKQFMTSSQDNARAAALTALEIPFSSKITIAGVSEKSDGYGKLKENDVLVAISHNGVEQQITSTADLYRILDSTEPGTQIKVSVKRGSQLETIEMKTIAPGEEGRKGSLLGAFINADYHFPYPISVNIPESIGGPSAGTVFALTMMNTISGGELIGNDSVAVTGTMSPNGMVGPIGGVVQKIYGAQHDGAKWFLAPDYNCDQLKDAKLPEGITPVRITNLGQAADVLRAIKSGQTDKLEVCPHK</sequence>
<dbReference type="GO" id="GO:0030163">
    <property type="term" value="P:protein catabolic process"/>
    <property type="evidence" value="ECO:0007669"/>
    <property type="project" value="InterPro"/>
</dbReference>
<name>A0A1Q5PM00_9ACTO</name>
<feature type="domain" description="Lon proteolytic" evidence="2">
    <location>
        <begin position="285"/>
        <end position="372"/>
    </location>
</feature>
<dbReference type="InterPro" id="IPR027065">
    <property type="entry name" value="Lon_Prtase"/>
</dbReference>
<dbReference type="InterPro" id="IPR020568">
    <property type="entry name" value="Ribosomal_Su5_D2-typ_SF"/>
</dbReference>
<dbReference type="InterPro" id="IPR014721">
    <property type="entry name" value="Ribsml_uS5_D2-typ_fold_subgr"/>
</dbReference>
<dbReference type="Gene3D" id="3.30.230.10">
    <property type="match status" value="1"/>
</dbReference>
<dbReference type="InterPro" id="IPR036034">
    <property type="entry name" value="PDZ_sf"/>
</dbReference>
<protein>
    <recommendedName>
        <fullName evidence="2">Lon proteolytic domain-containing protein</fullName>
    </recommendedName>
</protein>
<organism evidence="3 4">
    <name type="scientific">Boudabousia marimammalium</name>
    <dbReference type="NCBI Taxonomy" id="156892"/>
    <lineage>
        <taxon>Bacteria</taxon>
        <taxon>Bacillati</taxon>
        <taxon>Actinomycetota</taxon>
        <taxon>Actinomycetes</taxon>
        <taxon>Actinomycetales</taxon>
        <taxon>Actinomycetaceae</taxon>
        <taxon>Boudabousia</taxon>
    </lineage>
</organism>
<dbReference type="Proteomes" id="UP000186465">
    <property type="component" value="Unassembled WGS sequence"/>
</dbReference>
<keyword evidence="1" id="KW-0472">Membrane</keyword>
<dbReference type="GO" id="GO:0006508">
    <property type="term" value="P:proteolysis"/>
    <property type="evidence" value="ECO:0007669"/>
    <property type="project" value="InterPro"/>
</dbReference>
<evidence type="ECO:0000256" key="1">
    <source>
        <dbReference type="SAM" id="Phobius"/>
    </source>
</evidence>
<keyword evidence="1" id="KW-1133">Transmembrane helix</keyword>
<feature type="transmembrane region" description="Helical" evidence="1">
    <location>
        <begin position="44"/>
        <end position="65"/>
    </location>
</feature>
<dbReference type="EMBL" id="MPDM01000006">
    <property type="protein sequence ID" value="OKL48066.1"/>
    <property type="molecule type" value="Genomic_DNA"/>
</dbReference>
<dbReference type="AlphaFoldDB" id="A0A1Q5PM00"/>
<comment type="caution">
    <text evidence="3">The sequence shown here is derived from an EMBL/GenBank/DDBJ whole genome shotgun (WGS) entry which is preliminary data.</text>
</comment>
<evidence type="ECO:0000313" key="4">
    <source>
        <dbReference type="Proteomes" id="UP000186465"/>
    </source>
</evidence>
<dbReference type="GO" id="GO:0005524">
    <property type="term" value="F:ATP binding"/>
    <property type="evidence" value="ECO:0007669"/>
    <property type="project" value="InterPro"/>
</dbReference>
<accession>A0A1Q5PM00</accession>
<reference evidence="4" key="1">
    <citation type="submission" date="2016-11" db="EMBL/GenBank/DDBJ databases">
        <title>Actinomyces gypaetusis sp. nov. isolated from Gypaetus barbatus in Qinghai Tibet Plateau China.</title>
        <authorList>
            <person name="Meng X."/>
        </authorList>
    </citation>
    <scope>NUCLEOTIDE SEQUENCE [LARGE SCALE GENOMIC DNA]</scope>
    <source>
        <strain evidence="4">DSM 15383</strain>
    </source>
</reference>
<dbReference type="SUPFAM" id="SSF54211">
    <property type="entry name" value="Ribosomal protein S5 domain 2-like"/>
    <property type="match status" value="1"/>
</dbReference>
<gene>
    <name evidence="3" type="ORF">BM477_06260</name>
</gene>
<keyword evidence="4" id="KW-1185">Reference proteome</keyword>
<dbReference type="Pfam" id="PF05362">
    <property type="entry name" value="Lon_C"/>
    <property type="match status" value="1"/>
</dbReference>
<dbReference type="GO" id="GO:0004176">
    <property type="term" value="F:ATP-dependent peptidase activity"/>
    <property type="evidence" value="ECO:0007669"/>
    <property type="project" value="InterPro"/>
</dbReference>
<dbReference type="SUPFAM" id="SSF50156">
    <property type="entry name" value="PDZ domain-like"/>
    <property type="match status" value="1"/>
</dbReference>
<proteinExistence type="predicted"/>
<dbReference type="GO" id="GO:0004252">
    <property type="term" value="F:serine-type endopeptidase activity"/>
    <property type="evidence" value="ECO:0007669"/>
    <property type="project" value="InterPro"/>
</dbReference>
<dbReference type="InterPro" id="IPR008269">
    <property type="entry name" value="Lon_proteolytic"/>
</dbReference>
<dbReference type="PANTHER" id="PTHR10046">
    <property type="entry name" value="ATP DEPENDENT LON PROTEASE FAMILY MEMBER"/>
    <property type="match status" value="1"/>
</dbReference>
<evidence type="ECO:0000313" key="3">
    <source>
        <dbReference type="EMBL" id="OKL48066.1"/>
    </source>
</evidence>
<dbReference type="STRING" id="156892.BM477_06260"/>
<keyword evidence="1" id="KW-0812">Transmembrane</keyword>